<dbReference type="SUPFAM" id="SSF46600">
    <property type="entry name" value="C-terminal UvrC-binding domain of UvrB"/>
    <property type="match status" value="1"/>
</dbReference>
<sequence>MSPKTGYTFIMNKTKSSKDRFAHLRETLNRLPAKPGVYLMKDKNGTILYVGKAKSLRDRVRSYFQRSVSHSPRIEAMTEKARSVDVVITASEIEALILEDNLIKKEKPAFNVLLKDDKNYPYLKLTMKEKFPRLVLARKVLKDGGMYFGPYVSAKSVRETLRLVRKIFPLRQSRDNLEGKPLRRPCLNFQMKRCLAPCAGKVSEEQYRSEVDQVVMFLKGRNEELVKTLHQKMMDASGAELFEVAARYRDEMAALKKLAEKQSITDTSLADEDVIASYERAGRSIMKIFRIKRGKMNAEKNFLFDKLDILDRDEALGAFIRQFYSHGMEIPGTIIINGAPDDKAALEEYLSARKGAKAQIVFPVRGRKRRLMEMAEKNAKLQLTCALDSEKERREALEEIRGKLNLANPPTVIEAYDISNTSGLNPVGSVVVFRDGSPSKSEYRKYQIKSVTGPDDYASLAEVARRRVTRLTENGQPIADLILIDGGKGQVSAIDRELREMGLKSTAIIGIAKGKDRENPDSDQFFIPGVKEEVKFTSQSPGRFLLQRARDEAHRFAVSYHRKLRDSAMTRSSLDAIPGIGPKRKKALLKRFGSVRKIREAPLEELKKTLRVSDSVAKSIYEKL</sequence>
<reference evidence="10" key="1">
    <citation type="submission" date="2018-06" db="EMBL/GenBank/DDBJ databases">
        <authorList>
            <person name="Zhirakovskaya E."/>
        </authorList>
    </citation>
    <scope>NUCLEOTIDE SEQUENCE</scope>
</reference>
<organism evidence="10">
    <name type="scientific">hydrothermal vent metagenome</name>
    <dbReference type="NCBI Taxonomy" id="652676"/>
    <lineage>
        <taxon>unclassified sequences</taxon>
        <taxon>metagenomes</taxon>
        <taxon>ecological metagenomes</taxon>
    </lineage>
</organism>
<keyword evidence="6" id="KW-0175">Coiled coil</keyword>
<dbReference type="Gene3D" id="3.40.1440.10">
    <property type="entry name" value="GIY-YIG endonuclease"/>
    <property type="match status" value="1"/>
</dbReference>
<dbReference type="InterPro" id="IPR010994">
    <property type="entry name" value="RuvA_2-like"/>
</dbReference>
<dbReference type="NCBIfam" id="NF001824">
    <property type="entry name" value="PRK00558.1-5"/>
    <property type="match status" value="1"/>
</dbReference>
<dbReference type="CDD" id="cd10434">
    <property type="entry name" value="GIY-YIG_UvrC_Cho"/>
    <property type="match status" value="1"/>
</dbReference>
<evidence type="ECO:0000256" key="5">
    <source>
        <dbReference type="ARBA" id="ARBA00023204"/>
    </source>
</evidence>
<feature type="domain" description="UvrC family homology region profile" evidence="9">
    <location>
        <begin position="274"/>
        <end position="493"/>
    </location>
</feature>
<dbReference type="PROSITE" id="PS50164">
    <property type="entry name" value="GIY_YIG"/>
    <property type="match status" value="1"/>
</dbReference>
<accession>A0A3B1BZU9</accession>
<dbReference type="InterPro" id="IPR001943">
    <property type="entry name" value="UVR_dom"/>
</dbReference>
<dbReference type="SMART" id="SM00465">
    <property type="entry name" value="GIYc"/>
    <property type="match status" value="1"/>
</dbReference>
<dbReference type="SUPFAM" id="SSF47781">
    <property type="entry name" value="RuvA domain 2-like"/>
    <property type="match status" value="1"/>
</dbReference>
<keyword evidence="4" id="KW-0267">Excision nuclease</keyword>
<dbReference type="Pfam" id="PF14520">
    <property type="entry name" value="HHH_5"/>
    <property type="match status" value="1"/>
</dbReference>
<feature type="coiled-coil region" evidence="6">
    <location>
        <begin position="380"/>
        <end position="407"/>
    </location>
</feature>
<gene>
    <name evidence="10" type="ORF">MNBD_NITROSPINAE03-856</name>
</gene>
<keyword evidence="3" id="KW-0228">DNA excision</keyword>
<evidence type="ECO:0000313" key="10">
    <source>
        <dbReference type="EMBL" id="VAX17294.1"/>
    </source>
</evidence>
<dbReference type="InterPro" id="IPR038476">
    <property type="entry name" value="UvrC_RNase_H_dom_sf"/>
</dbReference>
<dbReference type="GO" id="GO:0006289">
    <property type="term" value="P:nucleotide-excision repair"/>
    <property type="evidence" value="ECO:0007669"/>
    <property type="project" value="InterPro"/>
</dbReference>
<dbReference type="InterPro" id="IPR035901">
    <property type="entry name" value="GIY-YIG_endonuc_sf"/>
</dbReference>
<dbReference type="FunFam" id="3.40.1440.10:FF:000001">
    <property type="entry name" value="UvrABC system protein C"/>
    <property type="match status" value="1"/>
</dbReference>
<dbReference type="EMBL" id="UOGB01000085">
    <property type="protein sequence ID" value="VAX17294.1"/>
    <property type="molecule type" value="Genomic_DNA"/>
</dbReference>
<dbReference type="Gene3D" id="1.10.150.20">
    <property type="entry name" value="5' to 3' exonuclease, C-terminal subdomain"/>
    <property type="match status" value="1"/>
</dbReference>
<feature type="domain" description="UVR" evidence="7">
    <location>
        <begin position="223"/>
        <end position="258"/>
    </location>
</feature>
<dbReference type="Gene3D" id="4.10.860.10">
    <property type="entry name" value="UVR domain"/>
    <property type="match status" value="1"/>
</dbReference>
<dbReference type="InterPro" id="IPR036876">
    <property type="entry name" value="UVR_dom_sf"/>
</dbReference>
<dbReference type="Pfam" id="PF22920">
    <property type="entry name" value="UvrC_RNaseH"/>
    <property type="match status" value="1"/>
</dbReference>
<evidence type="ECO:0000259" key="7">
    <source>
        <dbReference type="PROSITE" id="PS50151"/>
    </source>
</evidence>
<evidence type="ECO:0000256" key="3">
    <source>
        <dbReference type="ARBA" id="ARBA00022769"/>
    </source>
</evidence>
<dbReference type="PROSITE" id="PS50165">
    <property type="entry name" value="UVRC"/>
    <property type="match status" value="1"/>
</dbReference>
<dbReference type="Gene3D" id="3.30.420.340">
    <property type="entry name" value="UvrC, RNAse H endonuclease domain"/>
    <property type="match status" value="1"/>
</dbReference>
<dbReference type="Pfam" id="PF01541">
    <property type="entry name" value="GIY-YIG"/>
    <property type="match status" value="1"/>
</dbReference>
<dbReference type="GO" id="GO:0009381">
    <property type="term" value="F:excinuclease ABC activity"/>
    <property type="evidence" value="ECO:0007669"/>
    <property type="project" value="InterPro"/>
</dbReference>
<keyword evidence="2" id="KW-0227">DNA damage</keyword>
<proteinExistence type="inferred from homology"/>
<dbReference type="GO" id="GO:0009380">
    <property type="term" value="C:excinuclease repair complex"/>
    <property type="evidence" value="ECO:0007669"/>
    <property type="project" value="InterPro"/>
</dbReference>
<keyword evidence="5" id="KW-0234">DNA repair</keyword>
<evidence type="ECO:0000256" key="4">
    <source>
        <dbReference type="ARBA" id="ARBA00022881"/>
    </source>
</evidence>
<dbReference type="InterPro" id="IPR001162">
    <property type="entry name" value="UvrC_RNase_H_dom"/>
</dbReference>
<evidence type="ECO:0000256" key="2">
    <source>
        <dbReference type="ARBA" id="ARBA00022763"/>
    </source>
</evidence>
<dbReference type="PANTHER" id="PTHR30562:SF1">
    <property type="entry name" value="UVRABC SYSTEM PROTEIN C"/>
    <property type="match status" value="1"/>
</dbReference>
<dbReference type="InterPro" id="IPR047296">
    <property type="entry name" value="GIY-YIG_UvrC_Cho"/>
</dbReference>
<dbReference type="SUPFAM" id="SSF82771">
    <property type="entry name" value="GIY-YIG endonuclease"/>
    <property type="match status" value="1"/>
</dbReference>
<evidence type="ECO:0000256" key="1">
    <source>
        <dbReference type="ARBA" id="ARBA00022490"/>
    </source>
</evidence>
<dbReference type="InterPro" id="IPR004791">
    <property type="entry name" value="UvrC"/>
</dbReference>
<dbReference type="InterPro" id="IPR000305">
    <property type="entry name" value="GIY-YIG_endonuc"/>
</dbReference>
<protein>
    <submittedName>
        <fullName evidence="10">Excinuclease ABC subunit C</fullName>
    </submittedName>
</protein>
<evidence type="ECO:0000259" key="9">
    <source>
        <dbReference type="PROSITE" id="PS50165"/>
    </source>
</evidence>
<name>A0A3B1BZU9_9ZZZZ</name>
<evidence type="ECO:0000259" key="8">
    <source>
        <dbReference type="PROSITE" id="PS50164"/>
    </source>
</evidence>
<evidence type="ECO:0000256" key="6">
    <source>
        <dbReference type="SAM" id="Coils"/>
    </source>
</evidence>
<dbReference type="InterPro" id="IPR050066">
    <property type="entry name" value="UvrABC_protein_C"/>
</dbReference>
<dbReference type="PANTHER" id="PTHR30562">
    <property type="entry name" value="UVRC/OXIDOREDUCTASE"/>
    <property type="match status" value="1"/>
</dbReference>
<feature type="domain" description="GIY-YIG" evidence="8">
    <location>
        <begin position="33"/>
        <end position="112"/>
    </location>
</feature>
<dbReference type="Pfam" id="PF08459">
    <property type="entry name" value="UvrC_RNaseH_dom"/>
    <property type="match status" value="1"/>
</dbReference>
<dbReference type="PROSITE" id="PS50151">
    <property type="entry name" value="UVR"/>
    <property type="match status" value="1"/>
</dbReference>
<dbReference type="HAMAP" id="MF_00203">
    <property type="entry name" value="UvrC"/>
    <property type="match status" value="1"/>
</dbReference>
<dbReference type="AlphaFoldDB" id="A0A3B1BZU9"/>
<dbReference type="NCBIfam" id="TIGR00194">
    <property type="entry name" value="uvrC"/>
    <property type="match status" value="1"/>
</dbReference>
<keyword evidence="1" id="KW-0963">Cytoplasm</keyword>